<keyword evidence="1" id="KW-1133">Transmembrane helix</keyword>
<dbReference type="SMART" id="SM00267">
    <property type="entry name" value="GGDEF"/>
    <property type="match status" value="1"/>
</dbReference>
<dbReference type="Pfam" id="PF00563">
    <property type="entry name" value="EAL"/>
    <property type="match status" value="1"/>
</dbReference>
<dbReference type="NCBIfam" id="TIGR00254">
    <property type="entry name" value="GGDEF"/>
    <property type="match status" value="1"/>
</dbReference>
<feature type="domain" description="EAL" evidence="2">
    <location>
        <begin position="264"/>
        <end position="516"/>
    </location>
</feature>
<feature type="domain" description="GGDEF" evidence="3">
    <location>
        <begin position="120"/>
        <end position="255"/>
    </location>
</feature>
<organism evidence="4 5">
    <name type="scientific">Rhizobium aquaticum</name>
    <dbReference type="NCBI Taxonomy" id="1549636"/>
    <lineage>
        <taxon>Bacteria</taxon>
        <taxon>Pseudomonadati</taxon>
        <taxon>Pseudomonadota</taxon>
        <taxon>Alphaproteobacteria</taxon>
        <taxon>Hyphomicrobiales</taxon>
        <taxon>Rhizobiaceae</taxon>
        <taxon>Rhizobium/Agrobacterium group</taxon>
        <taxon>Rhizobium</taxon>
    </lineage>
</organism>
<dbReference type="InterPro" id="IPR052155">
    <property type="entry name" value="Biofilm_reg_signaling"/>
</dbReference>
<sequence>MMLNSFLPKIEQRYVFVGSAVGAVLPASFFFIARYTGYDGSFLSWASANPSQFTLAAMPAWMGLVALQFARNRRRQQEVEEARRQQEQRLLHDALHDHLTGLKNRAAFHSTARRIAAEGDTYALMLLDLDKFKLVNDTKGHQAGDQLLIEIAARLRSFEAAHDNLTVFRLGGDEFAIFVRAAASRDQLSGLGEAIANLICEPVSLAEGTVEVGVSIGISEASRAAEPIEDVMQRADLALYSAKDRPSSACMFYDRVLAEASLSRLEMERDLASAISKGEFMLEFQPILASGDGRVVAMEALLRWLHPQKGLMAAERFLPAAERCGLMRKIDAWVLNAACIDAASWPDQVAVSVAVSKAKFEDDNFPAYLVRCLDKSGLPPQRLTVELSENVIALGMERVRERLAQLHALGIRVTLHDFGVSLHALNQVIKMDVDGLKLERSLTQSVLTDADGAGLLDAMMEFGAALKVANANANSPQDRGNTIDFVRHRGASQVQGYLSSTPIPASGVAEFIAARRAEEAPRRA</sequence>
<dbReference type="PANTHER" id="PTHR44757:SF2">
    <property type="entry name" value="BIOFILM ARCHITECTURE MAINTENANCE PROTEIN MBAA"/>
    <property type="match status" value="1"/>
</dbReference>
<dbReference type="CDD" id="cd01949">
    <property type="entry name" value="GGDEF"/>
    <property type="match status" value="1"/>
</dbReference>
<keyword evidence="5" id="KW-1185">Reference proteome</keyword>
<dbReference type="SUPFAM" id="SSF55073">
    <property type="entry name" value="Nucleotide cyclase"/>
    <property type="match status" value="1"/>
</dbReference>
<dbReference type="SUPFAM" id="SSF141868">
    <property type="entry name" value="EAL domain-like"/>
    <property type="match status" value="1"/>
</dbReference>
<keyword evidence="1" id="KW-0812">Transmembrane</keyword>
<dbReference type="InterPro" id="IPR001633">
    <property type="entry name" value="EAL_dom"/>
</dbReference>
<evidence type="ECO:0000313" key="4">
    <source>
        <dbReference type="EMBL" id="MET3612099.1"/>
    </source>
</evidence>
<dbReference type="InterPro" id="IPR035919">
    <property type="entry name" value="EAL_sf"/>
</dbReference>
<reference evidence="4 5" key="1">
    <citation type="submission" date="2024-06" db="EMBL/GenBank/DDBJ databases">
        <title>Genomic Encyclopedia of Type Strains, Phase IV (KMG-IV): sequencing the most valuable type-strain genomes for metagenomic binning, comparative biology and taxonomic classification.</title>
        <authorList>
            <person name="Goeker M."/>
        </authorList>
    </citation>
    <scope>NUCLEOTIDE SEQUENCE [LARGE SCALE GENOMIC DNA]</scope>
    <source>
        <strain evidence="4 5">DSM 29780</strain>
    </source>
</reference>
<accession>A0ABV2IWM2</accession>
<dbReference type="RefSeq" id="WP_354554686.1">
    <property type="nucleotide sequence ID" value="NZ_JBEPMB010000001.1"/>
</dbReference>
<gene>
    <name evidence="4" type="ORF">ABID16_000404</name>
</gene>
<dbReference type="PROSITE" id="PS50887">
    <property type="entry name" value="GGDEF"/>
    <property type="match status" value="1"/>
</dbReference>
<evidence type="ECO:0000259" key="3">
    <source>
        <dbReference type="PROSITE" id="PS50887"/>
    </source>
</evidence>
<dbReference type="PANTHER" id="PTHR44757">
    <property type="entry name" value="DIGUANYLATE CYCLASE DGCP"/>
    <property type="match status" value="1"/>
</dbReference>
<protein>
    <submittedName>
        <fullName evidence="4">Diguanylate cyclase (GGDEF)-like protein</fullName>
    </submittedName>
</protein>
<dbReference type="InterPro" id="IPR043128">
    <property type="entry name" value="Rev_trsase/Diguanyl_cyclase"/>
</dbReference>
<evidence type="ECO:0000313" key="5">
    <source>
        <dbReference type="Proteomes" id="UP001549047"/>
    </source>
</evidence>
<dbReference type="SMART" id="SM00052">
    <property type="entry name" value="EAL"/>
    <property type="match status" value="1"/>
</dbReference>
<dbReference type="InterPro" id="IPR029787">
    <property type="entry name" value="Nucleotide_cyclase"/>
</dbReference>
<evidence type="ECO:0000259" key="2">
    <source>
        <dbReference type="PROSITE" id="PS50883"/>
    </source>
</evidence>
<dbReference type="Pfam" id="PF00990">
    <property type="entry name" value="GGDEF"/>
    <property type="match status" value="1"/>
</dbReference>
<comment type="caution">
    <text evidence="4">The sequence shown here is derived from an EMBL/GenBank/DDBJ whole genome shotgun (WGS) entry which is preliminary data.</text>
</comment>
<dbReference type="InterPro" id="IPR000160">
    <property type="entry name" value="GGDEF_dom"/>
</dbReference>
<dbReference type="CDD" id="cd01948">
    <property type="entry name" value="EAL"/>
    <property type="match status" value="1"/>
</dbReference>
<dbReference type="EMBL" id="JBEPMB010000001">
    <property type="protein sequence ID" value="MET3612099.1"/>
    <property type="molecule type" value="Genomic_DNA"/>
</dbReference>
<keyword evidence="1" id="KW-0472">Membrane</keyword>
<proteinExistence type="predicted"/>
<dbReference type="Gene3D" id="3.30.70.270">
    <property type="match status" value="1"/>
</dbReference>
<evidence type="ECO:0000256" key="1">
    <source>
        <dbReference type="SAM" id="Phobius"/>
    </source>
</evidence>
<dbReference type="Gene3D" id="3.20.20.450">
    <property type="entry name" value="EAL domain"/>
    <property type="match status" value="1"/>
</dbReference>
<dbReference type="Proteomes" id="UP001549047">
    <property type="component" value="Unassembled WGS sequence"/>
</dbReference>
<dbReference type="PROSITE" id="PS50883">
    <property type="entry name" value="EAL"/>
    <property type="match status" value="1"/>
</dbReference>
<feature type="transmembrane region" description="Helical" evidence="1">
    <location>
        <begin position="53"/>
        <end position="70"/>
    </location>
</feature>
<feature type="transmembrane region" description="Helical" evidence="1">
    <location>
        <begin position="12"/>
        <end position="33"/>
    </location>
</feature>
<name>A0ABV2IWM2_9HYPH</name>